<dbReference type="Proteomes" id="UP000789570">
    <property type="component" value="Unassembled WGS sequence"/>
</dbReference>
<comment type="caution">
    <text evidence="1">The sequence shown here is derived from an EMBL/GenBank/DDBJ whole genome shotgun (WGS) entry which is preliminary data.</text>
</comment>
<name>A0A9N8VHE9_9GLOM</name>
<accession>A0A9N8VHE9</accession>
<reference evidence="1" key="1">
    <citation type="submission" date="2021-06" db="EMBL/GenBank/DDBJ databases">
        <authorList>
            <person name="Kallberg Y."/>
            <person name="Tangrot J."/>
            <person name="Rosling A."/>
        </authorList>
    </citation>
    <scope>NUCLEOTIDE SEQUENCE</scope>
    <source>
        <strain evidence="1">UK204</strain>
    </source>
</reference>
<evidence type="ECO:0000313" key="2">
    <source>
        <dbReference type="Proteomes" id="UP000789570"/>
    </source>
</evidence>
<organism evidence="1 2">
    <name type="scientific">Funneliformis caledonium</name>
    <dbReference type="NCBI Taxonomy" id="1117310"/>
    <lineage>
        <taxon>Eukaryota</taxon>
        <taxon>Fungi</taxon>
        <taxon>Fungi incertae sedis</taxon>
        <taxon>Mucoromycota</taxon>
        <taxon>Glomeromycotina</taxon>
        <taxon>Glomeromycetes</taxon>
        <taxon>Glomerales</taxon>
        <taxon>Glomeraceae</taxon>
        <taxon>Funneliformis</taxon>
    </lineage>
</organism>
<proteinExistence type="predicted"/>
<keyword evidence="2" id="KW-1185">Reference proteome</keyword>
<evidence type="ECO:0000313" key="1">
    <source>
        <dbReference type="EMBL" id="CAG8449968.1"/>
    </source>
</evidence>
<dbReference type="EMBL" id="CAJVPQ010000139">
    <property type="protein sequence ID" value="CAG8449968.1"/>
    <property type="molecule type" value="Genomic_DNA"/>
</dbReference>
<dbReference type="AlphaFoldDB" id="A0A9N8VHE9"/>
<protein>
    <submittedName>
        <fullName evidence="1">17563_t:CDS:1</fullName>
    </submittedName>
</protein>
<gene>
    <name evidence="1" type="ORF">FCALED_LOCUS1162</name>
</gene>
<sequence length="46" mass="5036">MKLTENILPKHLNLTYVIIGISSSITQFPDAVYDGLLSADSKSLDL</sequence>